<protein>
    <submittedName>
        <fullName evidence="2">GMP synthase</fullName>
    </submittedName>
</protein>
<gene>
    <name evidence="2" type="ORF">D0C36_10335</name>
</gene>
<dbReference type="SUPFAM" id="SSF52317">
    <property type="entry name" value="Class I glutamine amidotransferase-like"/>
    <property type="match status" value="1"/>
</dbReference>
<dbReference type="InterPro" id="IPR029062">
    <property type="entry name" value="Class_I_gatase-like"/>
</dbReference>
<dbReference type="OrthoDB" id="639921at2"/>
<evidence type="ECO:0000259" key="1">
    <source>
        <dbReference type="Pfam" id="PF00117"/>
    </source>
</evidence>
<feature type="domain" description="Glutamine amidotransferase" evidence="1">
    <location>
        <begin position="39"/>
        <end position="216"/>
    </location>
</feature>
<dbReference type="EMBL" id="QWDC01000002">
    <property type="protein sequence ID" value="RFZ91838.1"/>
    <property type="molecule type" value="Genomic_DNA"/>
</dbReference>
<name>A0A372NRF0_9SPHI</name>
<dbReference type="InterPro" id="IPR017926">
    <property type="entry name" value="GATASE"/>
</dbReference>
<dbReference type="PROSITE" id="PS51273">
    <property type="entry name" value="GATASE_TYPE_1"/>
    <property type="match status" value="1"/>
</dbReference>
<keyword evidence="3" id="KW-1185">Reference proteome</keyword>
<dbReference type="Proteomes" id="UP000264217">
    <property type="component" value="Unassembled WGS sequence"/>
</dbReference>
<proteinExistence type="predicted"/>
<evidence type="ECO:0000313" key="3">
    <source>
        <dbReference type="Proteomes" id="UP000264217"/>
    </source>
</evidence>
<accession>A0A372NRF0</accession>
<organism evidence="2 3">
    <name type="scientific">Mucilaginibacter conchicola</name>
    <dbReference type="NCBI Taxonomy" id="2303333"/>
    <lineage>
        <taxon>Bacteria</taxon>
        <taxon>Pseudomonadati</taxon>
        <taxon>Bacteroidota</taxon>
        <taxon>Sphingobacteriia</taxon>
        <taxon>Sphingobacteriales</taxon>
        <taxon>Sphingobacteriaceae</taxon>
        <taxon>Mucilaginibacter</taxon>
    </lineage>
</organism>
<dbReference type="AlphaFoldDB" id="A0A372NRF0"/>
<dbReference type="Pfam" id="PF00117">
    <property type="entry name" value="GATase"/>
    <property type="match status" value="1"/>
</dbReference>
<sequence length="281" mass="32110">MNTNKPEIKVAILDLYDGVANEGMRGFREILERYRTQHNLNLTYKVFDVRGKAEVPDMGFDAYISSGGPGSPLDSEGSVWERNYFNLIDKLEDHNLGNSGDKKHVFFVCHSFQLMCRKYGLGEISTRRSPSFGVLPVHIVGEGSREQVFQGLSDPFYTVDSRSWQVINPDESRFKELGMQLVALEKERPYVDLPRAMMAIRFSPYFFATQFHPEADAHGMSLLLQRDDKKADVISEHGEAKYNEMLERLEDPDKIVHTQHTIIPNFLDEAVLKYQKLEAGA</sequence>
<evidence type="ECO:0000313" key="2">
    <source>
        <dbReference type="EMBL" id="RFZ91838.1"/>
    </source>
</evidence>
<dbReference type="Gene3D" id="3.40.50.880">
    <property type="match status" value="1"/>
</dbReference>
<reference evidence="2 3" key="1">
    <citation type="submission" date="2018-08" db="EMBL/GenBank/DDBJ databases">
        <title>Mucilaginibacter sp. MYSH2.</title>
        <authorList>
            <person name="Seo T."/>
        </authorList>
    </citation>
    <scope>NUCLEOTIDE SEQUENCE [LARGE SCALE GENOMIC DNA]</scope>
    <source>
        <strain evidence="2 3">MYSH2</strain>
    </source>
</reference>
<comment type="caution">
    <text evidence="2">The sequence shown here is derived from an EMBL/GenBank/DDBJ whole genome shotgun (WGS) entry which is preliminary data.</text>
</comment>
<dbReference type="RefSeq" id="WP_117391551.1">
    <property type="nucleotide sequence ID" value="NZ_QWDC01000002.1"/>
</dbReference>